<accession>A0A9N9RJB3</accession>
<dbReference type="AlphaFoldDB" id="A0A9N9RJB3"/>
<evidence type="ECO:0000313" key="1">
    <source>
        <dbReference type="EMBL" id="CAG9797485.1"/>
    </source>
</evidence>
<reference evidence="1" key="2">
    <citation type="submission" date="2022-10" db="EMBL/GenBank/DDBJ databases">
        <authorList>
            <consortium name="ENA_rothamsted_submissions"/>
            <consortium name="culmorum"/>
            <person name="King R."/>
        </authorList>
    </citation>
    <scope>NUCLEOTIDE SEQUENCE</scope>
</reference>
<proteinExistence type="predicted"/>
<keyword evidence="2" id="KW-1185">Reference proteome</keyword>
<gene>
    <name evidence="1" type="ORF">CHIRRI_LOCUS483</name>
</gene>
<dbReference type="Proteomes" id="UP001153620">
    <property type="component" value="Chromosome 1"/>
</dbReference>
<evidence type="ECO:0000313" key="2">
    <source>
        <dbReference type="Proteomes" id="UP001153620"/>
    </source>
</evidence>
<organism evidence="1 2">
    <name type="scientific">Chironomus riparius</name>
    <dbReference type="NCBI Taxonomy" id="315576"/>
    <lineage>
        <taxon>Eukaryota</taxon>
        <taxon>Metazoa</taxon>
        <taxon>Ecdysozoa</taxon>
        <taxon>Arthropoda</taxon>
        <taxon>Hexapoda</taxon>
        <taxon>Insecta</taxon>
        <taxon>Pterygota</taxon>
        <taxon>Neoptera</taxon>
        <taxon>Endopterygota</taxon>
        <taxon>Diptera</taxon>
        <taxon>Nematocera</taxon>
        <taxon>Chironomoidea</taxon>
        <taxon>Chironomidae</taxon>
        <taxon>Chironominae</taxon>
        <taxon>Chironomus</taxon>
    </lineage>
</organism>
<protein>
    <submittedName>
        <fullName evidence="1">Uncharacterized protein</fullName>
    </submittedName>
</protein>
<sequence>MADRIPETYTFDEQQNLRFESLVRKRNHNNLILSVPSNAKEAICFLIKRGFNANGVILVISPYKKRINYEVQYLKDLGLTATTIIEDTSIPDREDIYATFSEEFFYCTPEMIENGFREVRSFINYLLDSKICTVIFEEAELITYTRRTSFQFLRNVRERYPKVQWIALTDASVQGIQHIASSLSMENYEIIEME</sequence>
<reference evidence="1" key="1">
    <citation type="submission" date="2022-01" db="EMBL/GenBank/DDBJ databases">
        <authorList>
            <person name="King R."/>
        </authorList>
    </citation>
    <scope>NUCLEOTIDE SEQUENCE</scope>
</reference>
<dbReference type="SUPFAM" id="SSF52540">
    <property type="entry name" value="P-loop containing nucleoside triphosphate hydrolases"/>
    <property type="match status" value="1"/>
</dbReference>
<dbReference type="EMBL" id="OU895877">
    <property type="protein sequence ID" value="CAG9797485.1"/>
    <property type="molecule type" value="Genomic_DNA"/>
</dbReference>
<dbReference type="Gene3D" id="3.40.50.300">
    <property type="entry name" value="P-loop containing nucleotide triphosphate hydrolases"/>
    <property type="match status" value="1"/>
</dbReference>
<dbReference type="InterPro" id="IPR027417">
    <property type="entry name" value="P-loop_NTPase"/>
</dbReference>
<name>A0A9N9RJB3_9DIPT</name>